<evidence type="ECO:0000256" key="3">
    <source>
        <dbReference type="ARBA" id="ARBA00022483"/>
    </source>
</evidence>
<dbReference type="GO" id="GO:0000149">
    <property type="term" value="F:SNARE binding"/>
    <property type="evidence" value="ECO:0007669"/>
    <property type="project" value="TreeGrafter"/>
</dbReference>
<keyword evidence="2" id="KW-0813">Transport</keyword>
<name>A0A7R8W7S4_9CRUS</name>
<keyword evidence="3" id="KW-0268">Exocytosis</keyword>
<evidence type="ECO:0000256" key="2">
    <source>
        <dbReference type="ARBA" id="ARBA00022448"/>
    </source>
</evidence>
<proteinExistence type="inferred from homology"/>
<reference evidence="4" key="1">
    <citation type="submission" date="2020-11" db="EMBL/GenBank/DDBJ databases">
        <authorList>
            <person name="Tran Van P."/>
        </authorList>
    </citation>
    <scope>NUCLEOTIDE SEQUENCE</scope>
</reference>
<dbReference type="Gene3D" id="1.10.357.70">
    <property type="entry name" value="Exocyst complex component Sec6, C-terminal domain"/>
    <property type="match status" value="1"/>
</dbReference>
<dbReference type="GO" id="GO:0000145">
    <property type="term" value="C:exocyst"/>
    <property type="evidence" value="ECO:0007669"/>
    <property type="project" value="InterPro"/>
</dbReference>
<protein>
    <submittedName>
        <fullName evidence="4">Uncharacterized protein</fullName>
    </submittedName>
</protein>
<organism evidence="4">
    <name type="scientific">Cyprideis torosa</name>
    <dbReference type="NCBI Taxonomy" id="163714"/>
    <lineage>
        <taxon>Eukaryota</taxon>
        <taxon>Metazoa</taxon>
        <taxon>Ecdysozoa</taxon>
        <taxon>Arthropoda</taxon>
        <taxon>Crustacea</taxon>
        <taxon>Oligostraca</taxon>
        <taxon>Ostracoda</taxon>
        <taxon>Podocopa</taxon>
        <taxon>Podocopida</taxon>
        <taxon>Cytherocopina</taxon>
        <taxon>Cytheroidea</taxon>
        <taxon>Cytherideidae</taxon>
        <taxon>Cyprideis</taxon>
    </lineage>
</organism>
<dbReference type="EMBL" id="OB660850">
    <property type="protein sequence ID" value="CAD7226526.1"/>
    <property type="molecule type" value="Genomic_DNA"/>
</dbReference>
<gene>
    <name evidence="4" type="ORF">CTOB1V02_LOCUS4444</name>
</gene>
<dbReference type="AlphaFoldDB" id="A0A7R8W7S4"/>
<dbReference type="Pfam" id="PF06046">
    <property type="entry name" value="Sec6"/>
    <property type="match status" value="1"/>
</dbReference>
<comment type="similarity">
    <text evidence="1">Belongs to the SEC6 family.</text>
</comment>
<dbReference type="PANTHER" id="PTHR21292">
    <property type="entry name" value="EXOCYST COMPLEX COMPONENT SEC6-RELATED"/>
    <property type="match status" value="1"/>
</dbReference>
<dbReference type="InterPro" id="IPR010326">
    <property type="entry name" value="EXOC3/Sec6"/>
</dbReference>
<sequence length="796" mass="92736">MNVEFLEKEARASAIKQVENLLQRSDQLEKVDEYKRRYSRKKASVESMLKTALQSQLDGVKYGLVQLQSSLQDIQEIKKNLQEVDRSLVSLPELSARLSDLKVEQMRHSQFVTARENLKNIFTVPETIEKALQYISEGKMLNAHQVITKTYCLQDLENSRDDLLFELHRNPSQSGEGRQLLERYFAGVLKPSEEFMKQLWVVFKRLLNTVRKEPKVVVTALRIVEREEKSDSFCQQRRDSTGFMPPGRPKQLRARALKVLEESVAERIEGQQIQNRDEEKMWLVVHLELLRKMLIEDLKVVKTLCIPVFPPYWNIIKTFTRMYHECLGRHLSVVISNEIVGNEHITLLEWILNAYPQILNQTDVHTADLGPLVDPTVIDKLKLDYVNFVQQNFSLWLPNTLTGCLKEWTSASPPQVDGQGYYRTQLPLLLQEMLKQNIDVSATISADVQLRVVDLCATAMIDWHLEYRNKMVAFKNLYFQDRNAFRFYTYYMIANINDCATLADFAVQMRREYGRPEPDAHGLKLDVKGKLERMERTFRTLRDDACAMLLEEVFVDLEPHFQEIFAKEWLENTLTWTKTLRDDACAMLLEEVFVDLEPHFQEIFAKEWLENTLTVDVITETLRDYFADYSKLFSKNYDFVCKLAMNTVVQKYLTQMLTKRFSFRTSEERLKGAMKVKDEGQRIKLIFTQTIHATIEGEDPFSAIYAVGELLSIQDVEFLPLEMHSMTKQFPDITHSIMVAILALRGDISRSEAKEKVQEVMKSNEESGRRTTARTIFSRVKIPDRFLDQLFSKQSA</sequence>
<dbReference type="PANTHER" id="PTHR21292:SF1">
    <property type="entry name" value="EXOCYST COMPLEX COMPONENT 3"/>
    <property type="match status" value="1"/>
</dbReference>
<dbReference type="GO" id="GO:0006887">
    <property type="term" value="P:exocytosis"/>
    <property type="evidence" value="ECO:0007669"/>
    <property type="project" value="UniProtKB-KW"/>
</dbReference>
<dbReference type="GO" id="GO:0051601">
    <property type="term" value="P:exocyst localization"/>
    <property type="evidence" value="ECO:0007669"/>
    <property type="project" value="TreeGrafter"/>
</dbReference>
<evidence type="ECO:0000313" key="4">
    <source>
        <dbReference type="EMBL" id="CAD7226526.1"/>
    </source>
</evidence>
<dbReference type="OrthoDB" id="6366743at2759"/>
<dbReference type="Gene3D" id="1.10.357.50">
    <property type="match status" value="1"/>
</dbReference>
<accession>A0A7R8W7S4</accession>
<evidence type="ECO:0000256" key="1">
    <source>
        <dbReference type="ARBA" id="ARBA00009447"/>
    </source>
</evidence>
<dbReference type="InterPro" id="IPR042532">
    <property type="entry name" value="EXOC3/Sec6_C"/>
</dbReference>